<feature type="transmembrane region" description="Helical" evidence="1">
    <location>
        <begin position="73"/>
        <end position="99"/>
    </location>
</feature>
<reference evidence="2 3" key="1">
    <citation type="submission" date="2023-03" db="EMBL/GenBank/DDBJ databases">
        <title>Complete genome sequence of Tepidibacter sp. SWIR-1, isolated from a deep-sea hydrothermal vent.</title>
        <authorList>
            <person name="Li X."/>
        </authorList>
    </citation>
    <scope>NUCLEOTIDE SEQUENCE [LARGE SCALE GENOMIC DNA]</scope>
    <source>
        <strain evidence="2 3">SWIR-1</strain>
    </source>
</reference>
<keyword evidence="3" id="KW-1185">Reference proteome</keyword>
<proteinExistence type="predicted"/>
<organism evidence="2 3">
    <name type="scientific">Tepidibacter hydrothermalis</name>
    <dbReference type="NCBI Taxonomy" id="3036126"/>
    <lineage>
        <taxon>Bacteria</taxon>
        <taxon>Bacillati</taxon>
        <taxon>Bacillota</taxon>
        <taxon>Clostridia</taxon>
        <taxon>Peptostreptococcales</taxon>
        <taxon>Peptostreptococcaceae</taxon>
        <taxon>Tepidibacter</taxon>
    </lineage>
</organism>
<keyword evidence="1" id="KW-0472">Membrane</keyword>
<feature type="transmembrane region" description="Helical" evidence="1">
    <location>
        <begin position="39"/>
        <end position="61"/>
    </location>
</feature>
<protein>
    <submittedName>
        <fullName evidence="2">Uncharacterized protein</fullName>
    </submittedName>
</protein>
<evidence type="ECO:0000313" key="3">
    <source>
        <dbReference type="Proteomes" id="UP001222800"/>
    </source>
</evidence>
<gene>
    <name evidence="2" type="ORF">P4S50_02195</name>
</gene>
<keyword evidence="1" id="KW-0812">Transmembrane</keyword>
<evidence type="ECO:0000313" key="2">
    <source>
        <dbReference type="EMBL" id="WFD10905.1"/>
    </source>
</evidence>
<evidence type="ECO:0000256" key="1">
    <source>
        <dbReference type="SAM" id="Phobius"/>
    </source>
</evidence>
<dbReference type="RefSeq" id="WP_277732870.1">
    <property type="nucleotide sequence ID" value="NZ_CP120733.1"/>
</dbReference>
<name>A0ABY8EIW5_9FIRM</name>
<dbReference type="Proteomes" id="UP001222800">
    <property type="component" value="Chromosome"/>
</dbReference>
<sequence>MTIKSRKLQLAKHELDLNKFMDRLKEKPYIMYPKEYSEYVRTGITVILICLITLIILLFCFKEFYIEDGMKDSFHFAIFFIVMTCSICSIYIINIIGLITRKIKIELGENYVKFTGILRTRIIYTDDIKSITEKSVYRQPQMKNVHIKRKKNYSNKSNRIIRFQDWWFDEKDMRKLFYYINTYSRRTKAKKLIDDQGINITDFNGKFFQNNMFIYDEMHNTYICPNKKKLIPTSRKTTTGKQIYSSIDYICAGCQLKEKCLKPNKKVRIIAKKN</sequence>
<dbReference type="EMBL" id="CP120733">
    <property type="protein sequence ID" value="WFD10905.1"/>
    <property type="molecule type" value="Genomic_DNA"/>
</dbReference>
<accession>A0ABY8EIW5</accession>
<keyword evidence="1" id="KW-1133">Transmembrane helix</keyword>